<dbReference type="eggNOG" id="COG1174">
    <property type="taxonomic scope" value="Bacteria"/>
</dbReference>
<evidence type="ECO:0000256" key="5">
    <source>
        <dbReference type="ARBA" id="ARBA00023136"/>
    </source>
</evidence>
<dbReference type="Gene3D" id="1.10.3720.10">
    <property type="entry name" value="MetI-like"/>
    <property type="match status" value="1"/>
</dbReference>
<sequence length="219" mass="23410">MNFFVEAFMWLADSANWWGSDGVFTRVLEHAGYSLLCLLAASLLAIPLGLYIGHTGRLRSLVILSTGSLRAIPTLGLLSLFGLLLGIGAQAPLLALVVLATPTILAGTYAGVESVNPQTVDAAYAQGMTSWQVLWKVQFPLASGLILGSLRSAMLQLVSTVTLVAYLGGGGLGRYLFRGLGTQNYSLMLVASLLVIVIAIFFEGVFAQLQRVNKRKIHI</sequence>
<dbReference type="GO" id="GO:0005886">
    <property type="term" value="C:plasma membrane"/>
    <property type="evidence" value="ECO:0007669"/>
    <property type="project" value="UniProtKB-SubCell"/>
</dbReference>
<feature type="transmembrane region" description="Helical" evidence="6">
    <location>
        <begin position="189"/>
        <end position="209"/>
    </location>
</feature>
<dbReference type="PANTHER" id="PTHR30177:SF33">
    <property type="entry name" value="POSSIBLE OSMOPROTECTANT (GLYCINE BETAINE_CARNITINE_CHOLINE_L-PROLINE) TRANSPORT INTEGRAL MEMBRANE PROTEIN ABC TRANSPORTER PROZ"/>
    <property type="match status" value="1"/>
</dbReference>
<dbReference type="InterPro" id="IPR051204">
    <property type="entry name" value="ABC_transp_perm/SBD"/>
</dbReference>
<keyword evidence="9" id="KW-1185">Reference proteome</keyword>
<evidence type="ECO:0000313" key="9">
    <source>
        <dbReference type="Proteomes" id="UP000010301"/>
    </source>
</evidence>
<dbReference type="SUPFAM" id="SSF161098">
    <property type="entry name" value="MetI-like"/>
    <property type="match status" value="1"/>
</dbReference>
<feature type="transmembrane region" description="Helical" evidence="6">
    <location>
        <begin position="157"/>
        <end position="177"/>
    </location>
</feature>
<organism evidence="8 9">
    <name type="scientific">Gleimia coleocanis DSM 15436</name>
    <dbReference type="NCBI Taxonomy" id="525245"/>
    <lineage>
        <taxon>Bacteria</taxon>
        <taxon>Bacillati</taxon>
        <taxon>Actinomycetota</taxon>
        <taxon>Actinomycetes</taxon>
        <taxon>Actinomycetales</taxon>
        <taxon>Actinomycetaceae</taxon>
        <taxon>Gleimia</taxon>
    </lineage>
</organism>
<dbReference type="PANTHER" id="PTHR30177">
    <property type="entry name" value="GLYCINE BETAINE/L-PROLINE TRANSPORT SYSTEM PERMEASE PROTEIN PROW"/>
    <property type="match status" value="1"/>
</dbReference>
<evidence type="ECO:0000256" key="1">
    <source>
        <dbReference type="ARBA" id="ARBA00004141"/>
    </source>
</evidence>
<dbReference type="Pfam" id="PF00528">
    <property type="entry name" value="BPD_transp_1"/>
    <property type="match status" value="1"/>
</dbReference>
<evidence type="ECO:0000313" key="8">
    <source>
        <dbReference type="EMBL" id="EEH64718.1"/>
    </source>
</evidence>
<comment type="similarity">
    <text evidence="6">Belongs to the binding-protein-dependent transport system permease family.</text>
</comment>
<proteinExistence type="inferred from homology"/>
<dbReference type="InterPro" id="IPR000515">
    <property type="entry name" value="MetI-like"/>
</dbReference>
<gene>
    <name evidence="8" type="ORF">HMPREF0044_0455</name>
</gene>
<name>C0VZ65_9ACTO</name>
<dbReference type="GO" id="GO:0031460">
    <property type="term" value="P:glycine betaine transport"/>
    <property type="evidence" value="ECO:0007669"/>
    <property type="project" value="TreeGrafter"/>
</dbReference>
<keyword evidence="3 6" id="KW-0812">Transmembrane</keyword>
<dbReference type="STRING" id="525245.HMPREF0044_0455"/>
<dbReference type="PROSITE" id="PS50928">
    <property type="entry name" value="ABC_TM1"/>
    <property type="match status" value="1"/>
</dbReference>
<feature type="transmembrane region" description="Helical" evidence="6">
    <location>
        <begin position="74"/>
        <end position="99"/>
    </location>
</feature>
<evidence type="ECO:0000256" key="3">
    <source>
        <dbReference type="ARBA" id="ARBA00022692"/>
    </source>
</evidence>
<evidence type="ECO:0000256" key="2">
    <source>
        <dbReference type="ARBA" id="ARBA00022448"/>
    </source>
</evidence>
<keyword evidence="5 6" id="KW-0472">Membrane</keyword>
<feature type="domain" description="ABC transmembrane type-1" evidence="7">
    <location>
        <begin position="31"/>
        <end position="206"/>
    </location>
</feature>
<comment type="subcellular location">
    <subcellularLocation>
        <location evidence="6">Cell membrane</location>
        <topology evidence="6">Multi-pass membrane protein</topology>
    </subcellularLocation>
    <subcellularLocation>
        <location evidence="1">Membrane</location>
        <topology evidence="1">Multi-pass membrane protein</topology>
    </subcellularLocation>
</comment>
<dbReference type="InterPro" id="IPR035906">
    <property type="entry name" value="MetI-like_sf"/>
</dbReference>
<dbReference type="CDD" id="cd06261">
    <property type="entry name" value="TM_PBP2"/>
    <property type="match status" value="1"/>
</dbReference>
<feature type="transmembrane region" description="Helical" evidence="6">
    <location>
        <begin position="31"/>
        <end position="53"/>
    </location>
</feature>
<dbReference type="HOGENOM" id="CLU_046113_7_1_11"/>
<comment type="caution">
    <text evidence="8">The sequence shown here is derived from an EMBL/GenBank/DDBJ whole genome shotgun (WGS) entry which is preliminary data.</text>
</comment>
<evidence type="ECO:0000256" key="6">
    <source>
        <dbReference type="RuleBase" id="RU363032"/>
    </source>
</evidence>
<evidence type="ECO:0000256" key="4">
    <source>
        <dbReference type="ARBA" id="ARBA00022989"/>
    </source>
</evidence>
<dbReference type="AlphaFoldDB" id="C0VZ65"/>
<protein>
    <submittedName>
        <fullName evidence="8">ABC transporter, permease protein</fullName>
    </submittedName>
</protein>
<reference evidence="8 9" key="1">
    <citation type="submission" date="2009-01" db="EMBL/GenBank/DDBJ databases">
        <authorList>
            <person name="Qin X."/>
            <person name="Bachman B."/>
            <person name="Battles P."/>
            <person name="Bell A."/>
            <person name="Bess C."/>
            <person name="Bickham C."/>
            <person name="Chaboub L."/>
            <person name="Chen D."/>
            <person name="Coyle M."/>
            <person name="Deiros D.R."/>
            <person name="Dinh H."/>
            <person name="Forbes L."/>
            <person name="Fowler G."/>
            <person name="Francisco L."/>
            <person name="Fu Q."/>
            <person name="Gubbala S."/>
            <person name="Hale W."/>
            <person name="Han Y."/>
            <person name="Hemphill L."/>
            <person name="Highlander S.K."/>
            <person name="Hirani K."/>
            <person name="Hogues M."/>
            <person name="Jackson L."/>
            <person name="Jakkamsetti A."/>
            <person name="Javaid M."/>
            <person name="Jiang H."/>
            <person name="Korchina V."/>
            <person name="Kovar C."/>
            <person name="Lara F."/>
            <person name="Lee S."/>
            <person name="Mata R."/>
            <person name="Mathew T."/>
            <person name="Moen C."/>
            <person name="Morales K."/>
            <person name="Munidasa M."/>
            <person name="Nazareth L."/>
            <person name="Ngo R."/>
            <person name="Nguyen L."/>
            <person name="Okwuonu G."/>
            <person name="Ongeri F."/>
            <person name="Patil S."/>
            <person name="Petrosino J."/>
            <person name="Pham C."/>
            <person name="Pham P."/>
            <person name="Pu L.-L."/>
            <person name="Puazo M."/>
            <person name="Raj R."/>
            <person name="Reid J."/>
            <person name="Rouhana J."/>
            <person name="Saada N."/>
            <person name="Shang Y."/>
            <person name="Simmons D."/>
            <person name="Thornton R."/>
            <person name="Warren J."/>
            <person name="Weissenberger G."/>
            <person name="Zhang J."/>
            <person name="Zhang L."/>
            <person name="Zhou C."/>
            <person name="Zhu D."/>
            <person name="Muzny D."/>
            <person name="Worley K."/>
            <person name="Gibbs R."/>
        </authorList>
    </citation>
    <scope>NUCLEOTIDE SEQUENCE [LARGE SCALE GENOMIC DNA]</scope>
    <source>
        <strain evidence="8 9">DSM 15436</strain>
    </source>
</reference>
<accession>C0VZ65</accession>
<dbReference type="GO" id="GO:0055085">
    <property type="term" value="P:transmembrane transport"/>
    <property type="evidence" value="ECO:0007669"/>
    <property type="project" value="InterPro"/>
</dbReference>
<dbReference type="OrthoDB" id="5244012at2"/>
<dbReference type="Proteomes" id="UP000010301">
    <property type="component" value="Unassembled WGS sequence"/>
</dbReference>
<keyword evidence="2 6" id="KW-0813">Transport</keyword>
<evidence type="ECO:0000259" key="7">
    <source>
        <dbReference type="PROSITE" id="PS50928"/>
    </source>
</evidence>
<dbReference type="RefSeq" id="WP_006547452.1">
    <property type="nucleotide sequence ID" value="NZ_DS999545.1"/>
</dbReference>
<keyword evidence="4 6" id="KW-1133">Transmembrane helix</keyword>
<dbReference type="EMBL" id="ACFG01000004">
    <property type="protein sequence ID" value="EEH64718.1"/>
    <property type="molecule type" value="Genomic_DNA"/>
</dbReference>